<dbReference type="InterPro" id="IPR027417">
    <property type="entry name" value="P-loop_NTPase"/>
</dbReference>
<evidence type="ECO:0000259" key="12">
    <source>
        <dbReference type="PROSITE" id="PS51198"/>
    </source>
</evidence>
<evidence type="ECO:0000256" key="2">
    <source>
        <dbReference type="ARBA" id="ARBA00022741"/>
    </source>
</evidence>
<comment type="catalytic activity">
    <reaction evidence="8">
        <text>Couples ATP hydrolysis with the unwinding of duplex DNA by translocating in the 3'-5' direction.</text>
        <dbReference type="EC" id="5.6.2.4"/>
    </reaction>
</comment>
<sequence>MDALLQPLNDRQKGVVTYRGEAPLLVIAAAGTGKTQSLTSRVASFIVEGVDPTRILALTFTNKAAREMRDRAERLSHTPADRMSIGTYHSVCARLLRTHADKLPQIGLAGLTAGFHILDNNASVRLVKDCLYRTGYRENSHVRAPDVYAILNAWRNAGIDMEEAAAASAASTSAPAPPGCTPSRLAVDAARTLYRVFRQACIQRNAIDFGDLIMYTLRLLRSCADVRAACQSRWTHVFVDEFQDTNDSQLQLLKLLYVPAKTRLMVVGDDCQAIHGWRGAVIGNILQFERHFPGAQVMLLEDNYRSVSTILDAANRLIACNAHQRKKVLRATRPTADGAGAPIQLESHETPESEAAAVAAHISSAMQSGVDPGQFAILYRINAQSQPLEEALRAAGVPYCLRGAMSFYQRAEVKDVLAYLRILYAPHDCDADFKRVANTPPRGIGPKLLQDVLERAAKRNESCLAAAQTFVTAVEDQVARKKKAAEAGGAGSTGGRRFAGMRALLEVLGELRPQAQAPVGDGGRLTLAATAEALLERTGYLRWIGEQQDGADKVLNVQQLIATFEGLEYDDLLNRVFDDEDEPIADGSSGMKRVSLMTLHASKGLEFPRVFIVGFDSAMLPFHKSVQEGRLEEERRLAYVGVMRARDELHLSYPRRRAAYGGAVQTDGSMFLRELGL</sequence>
<evidence type="ECO:0000313" key="15">
    <source>
        <dbReference type="Proteomes" id="UP000612055"/>
    </source>
</evidence>
<keyword evidence="4 11" id="KW-0347">Helicase</keyword>
<dbReference type="SUPFAM" id="SSF52540">
    <property type="entry name" value="P-loop containing nucleoside triphosphate hydrolases"/>
    <property type="match status" value="1"/>
</dbReference>
<evidence type="ECO:0000256" key="1">
    <source>
        <dbReference type="ARBA" id="ARBA00009922"/>
    </source>
</evidence>
<comment type="catalytic activity">
    <reaction evidence="10">
        <text>ATP + H2O = ADP + phosphate + H(+)</text>
        <dbReference type="Rhea" id="RHEA:13065"/>
        <dbReference type="ChEBI" id="CHEBI:15377"/>
        <dbReference type="ChEBI" id="CHEBI:15378"/>
        <dbReference type="ChEBI" id="CHEBI:30616"/>
        <dbReference type="ChEBI" id="CHEBI:43474"/>
        <dbReference type="ChEBI" id="CHEBI:456216"/>
        <dbReference type="EC" id="5.6.2.4"/>
    </reaction>
</comment>
<evidence type="ECO:0000256" key="8">
    <source>
        <dbReference type="ARBA" id="ARBA00034617"/>
    </source>
</evidence>
<evidence type="ECO:0000256" key="9">
    <source>
        <dbReference type="ARBA" id="ARBA00034808"/>
    </source>
</evidence>
<comment type="similarity">
    <text evidence="1">Belongs to the helicase family. UvrD subfamily.</text>
</comment>
<feature type="binding site" evidence="11">
    <location>
        <begin position="28"/>
        <end position="35"/>
    </location>
    <ligand>
        <name>ATP</name>
        <dbReference type="ChEBI" id="CHEBI:30616"/>
    </ligand>
</feature>
<dbReference type="PANTHER" id="PTHR11070">
    <property type="entry name" value="UVRD / RECB / PCRA DNA HELICASE FAMILY MEMBER"/>
    <property type="match status" value="1"/>
</dbReference>
<dbReference type="Pfam" id="PF13361">
    <property type="entry name" value="UvrD_C"/>
    <property type="match status" value="1"/>
</dbReference>
<evidence type="ECO:0000256" key="10">
    <source>
        <dbReference type="ARBA" id="ARBA00048988"/>
    </source>
</evidence>
<gene>
    <name evidence="14" type="ORF">HYH03_003652</name>
</gene>
<dbReference type="InterPro" id="IPR014016">
    <property type="entry name" value="UvrD-like_ATP-bd"/>
</dbReference>
<dbReference type="InterPro" id="IPR013986">
    <property type="entry name" value="DExx_box_DNA_helicase_dom_sf"/>
</dbReference>
<protein>
    <recommendedName>
        <fullName evidence="9">DNA 3'-5' helicase</fullName>
        <ecNumber evidence="9">5.6.2.4</ecNumber>
    </recommendedName>
</protein>
<evidence type="ECO:0000313" key="14">
    <source>
        <dbReference type="EMBL" id="KAG2498393.1"/>
    </source>
</evidence>
<keyword evidence="15" id="KW-1185">Reference proteome</keyword>
<evidence type="ECO:0000256" key="4">
    <source>
        <dbReference type="ARBA" id="ARBA00022806"/>
    </source>
</evidence>
<dbReference type="PANTHER" id="PTHR11070:SF2">
    <property type="entry name" value="ATP-DEPENDENT DNA HELICASE SRS2"/>
    <property type="match status" value="1"/>
</dbReference>
<comment type="caution">
    <text evidence="14">The sequence shown here is derived from an EMBL/GenBank/DDBJ whole genome shotgun (WGS) entry which is preliminary data.</text>
</comment>
<reference evidence="14" key="1">
    <citation type="journal article" date="2020" name="bioRxiv">
        <title>Comparative genomics of Chlamydomonas.</title>
        <authorList>
            <person name="Craig R.J."/>
            <person name="Hasan A.R."/>
            <person name="Ness R.W."/>
            <person name="Keightley P.D."/>
        </authorList>
    </citation>
    <scope>NUCLEOTIDE SEQUENCE</scope>
    <source>
        <strain evidence="14">CCAP 11/70</strain>
    </source>
</reference>
<dbReference type="GO" id="GO:0005524">
    <property type="term" value="F:ATP binding"/>
    <property type="evidence" value="ECO:0007669"/>
    <property type="project" value="UniProtKB-UniRule"/>
</dbReference>
<organism evidence="14 15">
    <name type="scientific">Edaphochlamys debaryana</name>
    <dbReference type="NCBI Taxonomy" id="47281"/>
    <lineage>
        <taxon>Eukaryota</taxon>
        <taxon>Viridiplantae</taxon>
        <taxon>Chlorophyta</taxon>
        <taxon>core chlorophytes</taxon>
        <taxon>Chlorophyceae</taxon>
        <taxon>CS clade</taxon>
        <taxon>Chlamydomonadales</taxon>
        <taxon>Chlamydomonadales incertae sedis</taxon>
        <taxon>Edaphochlamys</taxon>
    </lineage>
</organism>
<feature type="domain" description="UvrD-like helicase ATP-binding" evidence="12">
    <location>
        <begin position="7"/>
        <end position="307"/>
    </location>
</feature>
<keyword evidence="6" id="KW-0238">DNA-binding</keyword>
<dbReference type="PROSITE" id="PS51198">
    <property type="entry name" value="UVRD_HELICASE_ATP_BIND"/>
    <property type="match status" value="1"/>
</dbReference>
<dbReference type="InterPro" id="IPR014017">
    <property type="entry name" value="DNA_helicase_UvrD-like_C"/>
</dbReference>
<dbReference type="OrthoDB" id="542744at2759"/>
<dbReference type="GO" id="GO:0003677">
    <property type="term" value="F:DNA binding"/>
    <property type="evidence" value="ECO:0007669"/>
    <property type="project" value="UniProtKB-KW"/>
</dbReference>
<keyword evidence="5 11" id="KW-0067">ATP-binding</keyword>
<name>A0A835Y992_9CHLO</name>
<evidence type="ECO:0000256" key="7">
    <source>
        <dbReference type="ARBA" id="ARBA00023235"/>
    </source>
</evidence>
<evidence type="ECO:0000256" key="6">
    <source>
        <dbReference type="ARBA" id="ARBA00023125"/>
    </source>
</evidence>
<dbReference type="Gene3D" id="1.10.486.10">
    <property type="entry name" value="PCRA, domain 4"/>
    <property type="match status" value="1"/>
</dbReference>
<dbReference type="GO" id="GO:0016787">
    <property type="term" value="F:hydrolase activity"/>
    <property type="evidence" value="ECO:0007669"/>
    <property type="project" value="UniProtKB-UniRule"/>
</dbReference>
<dbReference type="EC" id="5.6.2.4" evidence="9"/>
<evidence type="ECO:0000256" key="11">
    <source>
        <dbReference type="PROSITE-ProRule" id="PRU00560"/>
    </source>
</evidence>
<evidence type="ECO:0000259" key="13">
    <source>
        <dbReference type="PROSITE" id="PS51217"/>
    </source>
</evidence>
<dbReference type="EMBL" id="JAEHOE010000010">
    <property type="protein sequence ID" value="KAG2498393.1"/>
    <property type="molecule type" value="Genomic_DNA"/>
</dbReference>
<dbReference type="GO" id="GO:0000725">
    <property type="term" value="P:recombinational repair"/>
    <property type="evidence" value="ECO:0007669"/>
    <property type="project" value="TreeGrafter"/>
</dbReference>
<dbReference type="CDD" id="cd17932">
    <property type="entry name" value="DEXQc_UvrD"/>
    <property type="match status" value="1"/>
</dbReference>
<evidence type="ECO:0000256" key="5">
    <source>
        <dbReference type="ARBA" id="ARBA00022840"/>
    </source>
</evidence>
<dbReference type="AlphaFoldDB" id="A0A835Y992"/>
<dbReference type="InterPro" id="IPR000212">
    <property type="entry name" value="DNA_helicase_UvrD/REP"/>
</dbReference>
<accession>A0A835Y992</accession>
<proteinExistence type="inferred from homology"/>
<keyword evidence="3 11" id="KW-0378">Hydrolase</keyword>
<feature type="domain" description="UvrD-like helicase C-terminal" evidence="13">
    <location>
        <begin position="308"/>
        <end position="604"/>
    </location>
</feature>
<dbReference type="Gene3D" id="3.40.50.300">
    <property type="entry name" value="P-loop containing nucleotide triphosphate hydrolases"/>
    <property type="match status" value="2"/>
</dbReference>
<keyword evidence="2 11" id="KW-0547">Nucleotide-binding</keyword>
<dbReference type="Gene3D" id="1.10.10.160">
    <property type="match status" value="1"/>
</dbReference>
<dbReference type="Proteomes" id="UP000612055">
    <property type="component" value="Unassembled WGS sequence"/>
</dbReference>
<dbReference type="GO" id="GO:0043138">
    <property type="term" value="F:3'-5' DNA helicase activity"/>
    <property type="evidence" value="ECO:0007669"/>
    <property type="project" value="UniProtKB-EC"/>
</dbReference>
<dbReference type="PROSITE" id="PS51217">
    <property type="entry name" value="UVRD_HELICASE_CTER"/>
    <property type="match status" value="1"/>
</dbReference>
<dbReference type="Pfam" id="PF00580">
    <property type="entry name" value="UvrD-helicase"/>
    <property type="match status" value="1"/>
</dbReference>
<evidence type="ECO:0000256" key="3">
    <source>
        <dbReference type="ARBA" id="ARBA00022801"/>
    </source>
</evidence>
<keyword evidence="7" id="KW-0413">Isomerase</keyword>